<evidence type="ECO:0000313" key="2">
    <source>
        <dbReference type="EMBL" id="KAL0925461.1"/>
    </source>
</evidence>
<dbReference type="EMBL" id="JANQDX010000004">
    <property type="protein sequence ID" value="KAL0925461.1"/>
    <property type="molecule type" value="Genomic_DNA"/>
</dbReference>
<reference evidence="2 3" key="1">
    <citation type="journal article" date="2024" name="Plant Biotechnol. J.">
        <title>Dendrobium thyrsiflorum genome and its molecular insights into genes involved in important horticultural traits.</title>
        <authorList>
            <person name="Chen B."/>
            <person name="Wang J.Y."/>
            <person name="Zheng P.J."/>
            <person name="Li K.L."/>
            <person name="Liang Y.M."/>
            <person name="Chen X.F."/>
            <person name="Zhang C."/>
            <person name="Zhao X."/>
            <person name="He X."/>
            <person name="Zhang G.Q."/>
            <person name="Liu Z.J."/>
            <person name="Xu Q."/>
        </authorList>
    </citation>
    <scope>NUCLEOTIDE SEQUENCE [LARGE SCALE GENOMIC DNA]</scope>
    <source>
        <strain evidence="2">GZMU011</strain>
    </source>
</reference>
<name>A0ABD0VSF1_DENTH</name>
<keyword evidence="1" id="KW-0472">Membrane</keyword>
<protein>
    <recommendedName>
        <fullName evidence="4">RNase H type-1 domain-containing protein</fullName>
    </recommendedName>
</protein>
<keyword evidence="3" id="KW-1185">Reference proteome</keyword>
<evidence type="ECO:0000256" key="1">
    <source>
        <dbReference type="SAM" id="Phobius"/>
    </source>
</evidence>
<evidence type="ECO:0000313" key="3">
    <source>
        <dbReference type="Proteomes" id="UP001552299"/>
    </source>
</evidence>
<comment type="caution">
    <text evidence="2">The sequence shown here is derived from an EMBL/GenBank/DDBJ whole genome shotgun (WGS) entry which is preliminary data.</text>
</comment>
<gene>
    <name evidence="2" type="ORF">M5K25_003793</name>
</gene>
<proteinExistence type="predicted"/>
<keyword evidence="1" id="KW-1133">Transmembrane helix</keyword>
<accession>A0ABD0VSF1</accession>
<dbReference type="AlphaFoldDB" id="A0ABD0VSF1"/>
<feature type="transmembrane region" description="Helical" evidence="1">
    <location>
        <begin position="6"/>
        <end position="25"/>
    </location>
</feature>
<dbReference type="Proteomes" id="UP001552299">
    <property type="component" value="Unassembled WGS sequence"/>
</dbReference>
<keyword evidence="1" id="KW-0812">Transmembrane</keyword>
<organism evidence="2 3">
    <name type="scientific">Dendrobium thyrsiflorum</name>
    <name type="common">Pinecone-like raceme dendrobium</name>
    <name type="synonym">Orchid</name>
    <dbReference type="NCBI Taxonomy" id="117978"/>
    <lineage>
        <taxon>Eukaryota</taxon>
        <taxon>Viridiplantae</taxon>
        <taxon>Streptophyta</taxon>
        <taxon>Embryophyta</taxon>
        <taxon>Tracheophyta</taxon>
        <taxon>Spermatophyta</taxon>
        <taxon>Magnoliopsida</taxon>
        <taxon>Liliopsida</taxon>
        <taxon>Asparagales</taxon>
        <taxon>Orchidaceae</taxon>
        <taxon>Epidendroideae</taxon>
        <taxon>Malaxideae</taxon>
        <taxon>Dendrobiinae</taxon>
        <taxon>Dendrobium</taxon>
    </lineage>
</organism>
<evidence type="ECO:0008006" key="4">
    <source>
        <dbReference type="Google" id="ProtNLM"/>
    </source>
</evidence>
<sequence length="77" mass="8918">MLLILFIGIRILRMTFLLIFLNFTISHVHREGNACADWLANLGCNLEFFTNFTCLNLLNMLKGLISLDKMVLPYVRI</sequence>